<comment type="caution">
    <text evidence="2">The sequence shown here is derived from an EMBL/GenBank/DDBJ whole genome shotgun (WGS) entry which is preliminary data.</text>
</comment>
<feature type="compositionally biased region" description="Gly residues" evidence="1">
    <location>
        <begin position="193"/>
        <end position="209"/>
    </location>
</feature>
<dbReference type="AlphaFoldDB" id="A0A964RM91"/>
<gene>
    <name evidence="2" type="ORF">GKZ28_12055</name>
</gene>
<dbReference type="SUPFAM" id="SSF55856">
    <property type="entry name" value="Cytochrome b5-like heme/steroid binding domain"/>
    <property type="match status" value="1"/>
</dbReference>
<evidence type="ECO:0000313" key="3">
    <source>
        <dbReference type="Proteomes" id="UP000656077"/>
    </source>
</evidence>
<evidence type="ECO:0000313" key="2">
    <source>
        <dbReference type="EMBL" id="MVX64424.1"/>
    </source>
</evidence>
<accession>A0A964RM91</accession>
<feature type="region of interest" description="Disordered" evidence="1">
    <location>
        <begin position="302"/>
        <end position="339"/>
    </location>
</feature>
<evidence type="ECO:0000256" key="1">
    <source>
        <dbReference type="SAM" id="MobiDB-lite"/>
    </source>
</evidence>
<name>A0A964RM91_9CLOT</name>
<feature type="compositionally biased region" description="Gly residues" evidence="1">
    <location>
        <begin position="302"/>
        <end position="321"/>
    </location>
</feature>
<feature type="region of interest" description="Disordered" evidence="1">
    <location>
        <begin position="188"/>
        <end position="209"/>
    </location>
</feature>
<feature type="compositionally biased region" description="Basic and acidic residues" evidence="1">
    <location>
        <begin position="326"/>
        <end position="339"/>
    </location>
</feature>
<protein>
    <submittedName>
        <fullName evidence="2">Cytochrome b5</fullName>
    </submittedName>
</protein>
<sequence>MSIYFDFKTINELTGDNYYRKQKEFILDELEQYDWKNGNPAYVAMEGIVYDVNNEPNLESGIHYGINTGRDLSDQFSSCHGMMDVFSNTPKVDVLSDDDLDNMNDNSNMSMNRCFRQNQDTSKFTPDDWIRYITPLVTYGLREPNQGMSPQSIYQKIILLGVLVGLGRTPQEAINQVQEWQNTGASKLLKGGASMGTGTTGTTGTGGGLGTGGTGIGAGAGTGGGFGTGGTGMGAGAGTGGGFGTGGTGMGTGAGTGGGFGTGGTGMGTGAGTGGGFGTGGTGMGAGAGTGGGFGTGGTGIGTGAGTSGGTGAGTTGGIGTAGTTRKRESGNRDRLYFD</sequence>
<dbReference type="RefSeq" id="WP_160359378.1">
    <property type="nucleotide sequence ID" value="NZ_WSRQ01000017.1"/>
</dbReference>
<proteinExistence type="predicted"/>
<dbReference type="EMBL" id="WSRQ01000017">
    <property type="protein sequence ID" value="MVX64424.1"/>
    <property type="molecule type" value="Genomic_DNA"/>
</dbReference>
<dbReference type="InterPro" id="IPR036400">
    <property type="entry name" value="Cyt_B5-like_heme/steroid_sf"/>
</dbReference>
<dbReference type="Gene3D" id="3.10.120.10">
    <property type="entry name" value="Cytochrome b5-like heme/steroid binding domain"/>
    <property type="match status" value="1"/>
</dbReference>
<organism evidence="2 3">
    <name type="scientific">Clostridium chromiireducens</name>
    <dbReference type="NCBI Taxonomy" id="225345"/>
    <lineage>
        <taxon>Bacteria</taxon>
        <taxon>Bacillati</taxon>
        <taxon>Bacillota</taxon>
        <taxon>Clostridia</taxon>
        <taxon>Eubacteriales</taxon>
        <taxon>Clostridiaceae</taxon>
        <taxon>Clostridium</taxon>
    </lineage>
</organism>
<reference evidence="2" key="1">
    <citation type="submission" date="2019-12" db="EMBL/GenBank/DDBJ databases">
        <title>Microbes associate with the intestines of laboratory mice.</title>
        <authorList>
            <person name="Navarre W."/>
            <person name="Wong E."/>
        </authorList>
    </citation>
    <scope>NUCLEOTIDE SEQUENCE</scope>
    <source>
        <strain evidence="2">NM79_F5</strain>
    </source>
</reference>
<dbReference type="Proteomes" id="UP000656077">
    <property type="component" value="Unassembled WGS sequence"/>
</dbReference>